<dbReference type="FunFam" id="1.10.246.90:FF:000001">
    <property type="entry name" value="Nucleolar protein 56"/>
    <property type="match status" value="1"/>
</dbReference>
<feature type="region of interest" description="Disordered" evidence="6">
    <location>
        <begin position="440"/>
        <end position="631"/>
    </location>
</feature>
<feature type="domain" description="Nop" evidence="7">
    <location>
        <begin position="293"/>
        <end position="411"/>
    </location>
</feature>
<dbReference type="Pfam" id="PF01798">
    <property type="entry name" value="Nop"/>
    <property type="match status" value="1"/>
</dbReference>
<feature type="compositionally biased region" description="Low complexity" evidence="6">
    <location>
        <begin position="553"/>
        <end position="587"/>
    </location>
</feature>
<dbReference type="InterPro" id="IPR042239">
    <property type="entry name" value="Nop_C"/>
</dbReference>
<dbReference type="AlphaFoldDB" id="A0A2H6KB86"/>
<sequence>MTKTFFLFETAAGYALYQIEQWDQIGHVEAMEEVCSSQERFKETVKFKAFQPFTTASDALENIRAIVEGEVTPMLSAFLSLNLPKKGTQLAVVDPGLGKTLTSKGFNVVYDPNVVELLRGCRQHEMKNIARLASGASAFDMDKFHVGLSHNYSRSKLQIDPRRMDKPVINCVALLDSLTKNLNSFAMRVREWYGWHFPELIKIVPDNKIYCQVVQIICRKDKFDWETGAPELLKVLGDEELVASVKKAAGQSIGHELSEPCMQNILNFAKQVVKLEEMREHLNTHLGNKLAITAPNLSEVAGNILTGRLISHAGSLVNLAKMSASSIQILGAEKALFRALKTKSNTPKYGLIFQANFIGRASLKHKGRAARYLANKCALAARLDCFCDVNSNVYGKRMVELLGKRMEYLAGGPQHETSIEVMKAAAQEYQAIKAQKAAEKRVRDVSEDAPQKESSHDEPMLPVSADVEPAVPADDASSGAVAEKASKKSKKSKKDKSKKADIADKPETEEKTTAVKASPTDKGSSTDAANVDVTSREKESKKKSKKAKLEGVASSKDATTALTDTSSTSVKTATAVPAVEAAVTSAEEAPKKHKKSKKEKSADSTETAVVEAEKPSKKAKKNKKKAGSEQS</sequence>
<dbReference type="GO" id="GO:0042254">
    <property type="term" value="P:ribosome biogenesis"/>
    <property type="evidence" value="ECO:0007669"/>
    <property type="project" value="UniProtKB-KW"/>
</dbReference>
<dbReference type="PANTHER" id="PTHR10894">
    <property type="entry name" value="NUCLEOLAR PROTEIN 5 NUCLEOLAR PROTEIN NOP5 NOP58"/>
    <property type="match status" value="1"/>
</dbReference>
<dbReference type="Gene3D" id="1.10.287.4070">
    <property type="match status" value="1"/>
</dbReference>
<accession>A0A2H6KB86</accession>
<comment type="similarity">
    <text evidence="2">Belongs to the NOP5/NOP56 family.</text>
</comment>
<feature type="compositionally biased region" description="Basic residues" evidence="6">
    <location>
        <begin position="487"/>
        <end position="497"/>
    </location>
</feature>
<dbReference type="Pfam" id="PF08156">
    <property type="entry name" value="NOP5NT"/>
    <property type="match status" value="1"/>
</dbReference>
<evidence type="ECO:0000313" key="9">
    <source>
        <dbReference type="Proteomes" id="UP000236319"/>
    </source>
</evidence>
<evidence type="ECO:0000256" key="5">
    <source>
        <dbReference type="ARBA" id="ARBA00040742"/>
    </source>
</evidence>
<evidence type="ECO:0000256" key="6">
    <source>
        <dbReference type="SAM" id="MobiDB-lite"/>
    </source>
</evidence>
<dbReference type="EMBL" id="BDSA01000002">
    <property type="protein sequence ID" value="GBE60263.1"/>
    <property type="molecule type" value="Genomic_DNA"/>
</dbReference>
<reference evidence="8 9" key="1">
    <citation type="journal article" date="2017" name="BMC Genomics">
        <title>Whole-genome assembly of Babesia ovata and comparative genomics between closely related pathogens.</title>
        <authorList>
            <person name="Yamagishi J."/>
            <person name="Asada M."/>
            <person name="Hakimi H."/>
            <person name="Tanaka T.Q."/>
            <person name="Sugimoto C."/>
            <person name="Kawazu S."/>
        </authorList>
    </citation>
    <scope>NUCLEOTIDE SEQUENCE [LARGE SCALE GENOMIC DNA]</scope>
    <source>
        <strain evidence="8 9">Miyake</strain>
    </source>
</reference>
<feature type="compositionally biased region" description="Basic and acidic residues" evidence="6">
    <location>
        <begin position="498"/>
        <end position="513"/>
    </location>
</feature>
<dbReference type="InterPro" id="IPR002687">
    <property type="entry name" value="Nop_dom"/>
</dbReference>
<evidence type="ECO:0000256" key="2">
    <source>
        <dbReference type="ARBA" id="ARBA00009211"/>
    </source>
</evidence>
<dbReference type="SMART" id="SM00931">
    <property type="entry name" value="NOSIC"/>
    <property type="match status" value="1"/>
</dbReference>
<feature type="compositionally biased region" description="Low complexity" evidence="6">
    <location>
        <begin position="462"/>
        <end position="483"/>
    </location>
</feature>
<dbReference type="VEuPathDB" id="PiroplasmaDB:BOVATA_017560"/>
<dbReference type="GeneID" id="39874033"/>
<dbReference type="SUPFAM" id="SSF89124">
    <property type="entry name" value="Nop domain"/>
    <property type="match status" value="1"/>
</dbReference>
<evidence type="ECO:0000259" key="7">
    <source>
        <dbReference type="PROSITE" id="PS51358"/>
    </source>
</evidence>
<dbReference type="Gene3D" id="1.10.246.90">
    <property type="entry name" value="Nop domain"/>
    <property type="match status" value="1"/>
</dbReference>
<proteinExistence type="inferred from homology"/>
<dbReference type="InterPro" id="IPR012974">
    <property type="entry name" value="NOP58/56_N"/>
</dbReference>
<dbReference type="Proteomes" id="UP000236319">
    <property type="component" value="Unassembled WGS sequence"/>
</dbReference>
<evidence type="ECO:0000256" key="1">
    <source>
        <dbReference type="ARBA" id="ARBA00004604"/>
    </source>
</evidence>
<dbReference type="GO" id="GO:0032040">
    <property type="term" value="C:small-subunit processome"/>
    <property type="evidence" value="ECO:0007669"/>
    <property type="project" value="InterPro"/>
</dbReference>
<evidence type="ECO:0000256" key="3">
    <source>
        <dbReference type="ARBA" id="ARBA00022517"/>
    </source>
</evidence>
<gene>
    <name evidence="8" type="ORF">BOVATA_017560</name>
</gene>
<dbReference type="GO" id="GO:0031428">
    <property type="term" value="C:box C/D methylation guide snoRNP complex"/>
    <property type="evidence" value="ECO:0007669"/>
    <property type="project" value="InterPro"/>
</dbReference>
<keyword evidence="4" id="KW-0539">Nucleus</keyword>
<evidence type="ECO:0000313" key="8">
    <source>
        <dbReference type="EMBL" id="GBE60263.1"/>
    </source>
</evidence>
<keyword evidence="3" id="KW-0690">Ribosome biogenesis</keyword>
<protein>
    <recommendedName>
        <fullName evidence="5">Nucleolar protein 56</fullName>
    </recommendedName>
</protein>
<comment type="subcellular location">
    <subcellularLocation>
        <location evidence="1">Nucleus</location>
        <location evidence="1">Nucleolus</location>
    </subcellularLocation>
</comment>
<dbReference type="InterPro" id="IPR036070">
    <property type="entry name" value="Nop_dom_sf"/>
</dbReference>
<dbReference type="PROSITE" id="PS51358">
    <property type="entry name" value="NOP"/>
    <property type="match status" value="1"/>
</dbReference>
<keyword evidence="9" id="KW-1185">Reference proteome</keyword>
<feature type="compositionally biased region" description="Basic and acidic residues" evidence="6">
    <location>
        <begin position="440"/>
        <end position="459"/>
    </location>
</feature>
<organism evidence="8 9">
    <name type="scientific">Babesia ovata</name>
    <dbReference type="NCBI Taxonomy" id="189622"/>
    <lineage>
        <taxon>Eukaryota</taxon>
        <taxon>Sar</taxon>
        <taxon>Alveolata</taxon>
        <taxon>Apicomplexa</taxon>
        <taxon>Aconoidasida</taxon>
        <taxon>Piroplasmida</taxon>
        <taxon>Babesiidae</taxon>
        <taxon>Babesia</taxon>
    </lineage>
</organism>
<dbReference type="RefSeq" id="XP_028866506.1">
    <property type="nucleotide sequence ID" value="XM_029010673.1"/>
</dbReference>
<dbReference type="InterPro" id="IPR045056">
    <property type="entry name" value="Nop56/Nop58"/>
</dbReference>
<dbReference type="InterPro" id="IPR012976">
    <property type="entry name" value="NOSIC"/>
</dbReference>
<name>A0A2H6KB86_9APIC</name>
<dbReference type="GO" id="GO:0030515">
    <property type="term" value="F:snoRNA binding"/>
    <property type="evidence" value="ECO:0007669"/>
    <property type="project" value="InterPro"/>
</dbReference>
<evidence type="ECO:0000256" key="4">
    <source>
        <dbReference type="ARBA" id="ARBA00023242"/>
    </source>
</evidence>
<comment type="caution">
    <text evidence="8">The sequence shown here is derived from an EMBL/GenBank/DDBJ whole genome shotgun (WGS) entry which is preliminary data.</text>
</comment>
<dbReference type="OrthoDB" id="6780543at2759"/>
<dbReference type="PANTHER" id="PTHR10894:SF0">
    <property type="entry name" value="NUCLEOLAR PROTEIN 56"/>
    <property type="match status" value="1"/>
</dbReference>